<dbReference type="PANTHER" id="PTHR23248:SF9">
    <property type="entry name" value="PHOSPHOLIPID SCRAMBLASE"/>
    <property type="match status" value="1"/>
</dbReference>
<evidence type="ECO:0000313" key="2">
    <source>
        <dbReference type="Proteomes" id="UP000464378"/>
    </source>
</evidence>
<dbReference type="AlphaFoldDB" id="A0A6C2YUB9"/>
<dbReference type="Pfam" id="PF03803">
    <property type="entry name" value="Scramblase"/>
    <property type="match status" value="1"/>
</dbReference>
<dbReference type="InterPro" id="IPR025659">
    <property type="entry name" value="Tubby-like_C"/>
</dbReference>
<dbReference type="InParanoid" id="A0A6C2YUB9"/>
<evidence type="ECO:0000313" key="1">
    <source>
        <dbReference type="EMBL" id="VIP04462.1"/>
    </source>
</evidence>
<dbReference type="InterPro" id="IPR005552">
    <property type="entry name" value="Scramblase"/>
</dbReference>
<reference evidence="1" key="1">
    <citation type="submission" date="2019-04" db="EMBL/GenBank/DDBJ databases">
        <authorList>
            <consortium name="Science for Life Laboratories"/>
        </authorList>
    </citation>
    <scope>NUCLEOTIDE SEQUENCE</scope>
    <source>
        <strain evidence="1">MBLW1</strain>
    </source>
</reference>
<dbReference type="PANTHER" id="PTHR23248">
    <property type="entry name" value="PHOSPHOLIPID SCRAMBLASE-RELATED"/>
    <property type="match status" value="1"/>
</dbReference>
<sequence length="194" mass="22089">MLERLKFLVRERVAWLKTVDQFDIFDPDTQEQIGIAEEKVSGFVQAIRYIISKKLTPSRFEIRELPDNSLVFEMRRNVGFLKFRVDVFDAQGEKIGYFMSKVFSLGGGFHVYTADGTKFAEVKGGFTGWHFKFLATDGQQIGEVSKKYEGIAKELFTSADTYLVSISEELAEQPLAKMLLLATSIAIDTVYKEQ</sequence>
<dbReference type="Gene3D" id="2.40.160.200">
    <property type="entry name" value="LURP1-related"/>
    <property type="match status" value="1"/>
</dbReference>
<organism evidence="1">
    <name type="scientific">Tuwongella immobilis</name>
    <dbReference type="NCBI Taxonomy" id="692036"/>
    <lineage>
        <taxon>Bacteria</taxon>
        <taxon>Pseudomonadati</taxon>
        <taxon>Planctomycetota</taxon>
        <taxon>Planctomycetia</taxon>
        <taxon>Gemmatales</taxon>
        <taxon>Gemmataceae</taxon>
        <taxon>Tuwongella</taxon>
    </lineage>
</organism>
<dbReference type="GO" id="GO:0017128">
    <property type="term" value="F:phospholipid scramblase activity"/>
    <property type="evidence" value="ECO:0007669"/>
    <property type="project" value="InterPro"/>
</dbReference>
<proteinExistence type="predicted"/>
<dbReference type="Proteomes" id="UP000464378">
    <property type="component" value="Chromosome"/>
</dbReference>
<accession>A0A6C2YUB9</accession>
<dbReference type="KEGG" id="tim:GMBLW1_47310"/>
<dbReference type="RefSeq" id="WP_162659545.1">
    <property type="nucleotide sequence ID" value="NZ_LR593887.1"/>
</dbReference>
<dbReference type="SUPFAM" id="SSF54518">
    <property type="entry name" value="Tubby C-terminal domain-like"/>
    <property type="match status" value="1"/>
</dbReference>
<keyword evidence="2" id="KW-1185">Reference proteome</keyword>
<name>A0A6C2YUB9_9BACT</name>
<dbReference type="EMBL" id="LR586016">
    <property type="protein sequence ID" value="VIP04462.1"/>
    <property type="molecule type" value="Genomic_DNA"/>
</dbReference>
<gene>
    <name evidence="1" type="ORF">GMBLW1_47310</name>
</gene>
<dbReference type="GO" id="GO:0005886">
    <property type="term" value="C:plasma membrane"/>
    <property type="evidence" value="ECO:0007669"/>
    <property type="project" value="TreeGrafter"/>
</dbReference>
<protein>
    <submittedName>
        <fullName evidence="1">Uncharacterized protein</fullName>
    </submittedName>
</protein>
<dbReference type="InterPro" id="IPR038595">
    <property type="entry name" value="LOR_sf"/>
</dbReference>
<dbReference type="EMBL" id="LR593887">
    <property type="protein sequence ID" value="VTS06286.1"/>
    <property type="molecule type" value="Genomic_DNA"/>
</dbReference>